<organism evidence="1 2">
    <name type="scientific">Protopolystoma xenopodis</name>
    <dbReference type="NCBI Taxonomy" id="117903"/>
    <lineage>
        <taxon>Eukaryota</taxon>
        <taxon>Metazoa</taxon>
        <taxon>Spiralia</taxon>
        <taxon>Lophotrochozoa</taxon>
        <taxon>Platyhelminthes</taxon>
        <taxon>Monogenea</taxon>
        <taxon>Polyopisthocotylea</taxon>
        <taxon>Polystomatidea</taxon>
        <taxon>Polystomatidae</taxon>
        <taxon>Protopolystoma</taxon>
    </lineage>
</organism>
<keyword evidence="2" id="KW-1185">Reference proteome</keyword>
<dbReference type="AlphaFoldDB" id="A0A448XRS2"/>
<feature type="non-terminal residue" evidence="1">
    <location>
        <position position="1"/>
    </location>
</feature>
<protein>
    <submittedName>
        <fullName evidence="1">Uncharacterized protein</fullName>
    </submittedName>
</protein>
<accession>A0A448XRS2</accession>
<reference evidence="1" key="1">
    <citation type="submission" date="2018-11" db="EMBL/GenBank/DDBJ databases">
        <authorList>
            <consortium name="Pathogen Informatics"/>
        </authorList>
    </citation>
    <scope>NUCLEOTIDE SEQUENCE</scope>
</reference>
<sequence>LQNYPHLPPHLPTTSSFTFSLSFNFSFIFNLITGSNFNFNFTFTFTFTFIFSSTHSEPPQLRPPANLSSRRLRQPRKLHSYRAMRGQITRSTASSSLFCSTFAGHAHDSSTCCARHQLPFDVQLTLNHLCFTKTF</sequence>
<evidence type="ECO:0000313" key="1">
    <source>
        <dbReference type="EMBL" id="VEL43356.1"/>
    </source>
</evidence>
<dbReference type="EMBL" id="CAAALY010280694">
    <property type="protein sequence ID" value="VEL43356.1"/>
    <property type="molecule type" value="Genomic_DNA"/>
</dbReference>
<proteinExistence type="predicted"/>
<gene>
    <name evidence="1" type="ORF">PXEA_LOCUS36796</name>
</gene>
<comment type="caution">
    <text evidence="1">The sequence shown here is derived from an EMBL/GenBank/DDBJ whole genome shotgun (WGS) entry which is preliminary data.</text>
</comment>
<evidence type="ECO:0000313" key="2">
    <source>
        <dbReference type="Proteomes" id="UP000784294"/>
    </source>
</evidence>
<dbReference type="Proteomes" id="UP000784294">
    <property type="component" value="Unassembled WGS sequence"/>
</dbReference>
<name>A0A448XRS2_9PLAT</name>